<evidence type="ECO:0000256" key="5">
    <source>
        <dbReference type="ARBA" id="ARBA00023155"/>
    </source>
</evidence>
<feature type="compositionally biased region" description="Basic residues" evidence="11">
    <location>
        <begin position="235"/>
        <end position="244"/>
    </location>
</feature>
<dbReference type="PROSITE" id="PS50071">
    <property type="entry name" value="HOMEOBOX_2"/>
    <property type="match status" value="1"/>
</dbReference>
<proteinExistence type="inferred from homology"/>
<feature type="domain" description="CUT" evidence="13">
    <location>
        <begin position="267"/>
        <end position="353"/>
    </location>
</feature>
<keyword evidence="5 8" id="KW-0371">Homeobox</keyword>
<evidence type="ECO:0000256" key="10">
    <source>
        <dbReference type="RuleBase" id="RU361129"/>
    </source>
</evidence>
<feature type="region of interest" description="Disordered" evidence="11">
    <location>
        <begin position="228"/>
        <end position="275"/>
    </location>
</feature>
<organism evidence="14 15">
    <name type="scientific">Carassius auratus</name>
    <name type="common">Goldfish</name>
    <dbReference type="NCBI Taxonomy" id="7957"/>
    <lineage>
        <taxon>Eukaryota</taxon>
        <taxon>Metazoa</taxon>
        <taxon>Chordata</taxon>
        <taxon>Craniata</taxon>
        <taxon>Vertebrata</taxon>
        <taxon>Euteleostomi</taxon>
        <taxon>Actinopterygii</taxon>
        <taxon>Neopterygii</taxon>
        <taxon>Teleostei</taxon>
        <taxon>Ostariophysi</taxon>
        <taxon>Cypriniformes</taxon>
        <taxon>Cyprinidae</taxon>
        <taxon>Cyprininae</taxon>
        <taxon>Carassius</taxon>
    </lineage>
</organism>
<keyword evidence="4 8" id="KW-0238">DNA-binding</keyword>
<dbReference type="KEGG" id="caua:113099331"/>
<feature type="domain" description="Homeobox" evidence="12">
    <location>
        <begin position="367"/>
        <end position="427"/>
    </location>
</feature>
<evidence type="ECO:0000256" key="9">
    <source>
        <dbReference type="RuleBase" id="RU000682"/>
    </source>
</evidence>
<sequence length="453" mass="49971">MELTMESIGNLHGVSHSHQTGDLMNSPHARQSATHRNLVSSHGRSAMVSSMASILDGAGEYRTDHSLSGALHPAMTMSCDSSMSLSSTYTTLTPLQHHLPPISNVSEKFHHHPHPHAHHHPAHQRLSAGNVSGSFTLMRDDRGLASMSNLYGHYSKDLSGMGPPLSPLSNGLGSLHNSQQTLSAYGPTAHLGNDKMISTGGFETHAAMLGRGEEHLARGLGGHGASIMSSLNGINHHHHHHSHSHSQANGSVLSERDRQAAGGGGQGGGSGQVEEINTKEVAQRITAELKRYSIPQAIFAQRILCRSQGTLSDLLRNPKPWSKLKSGRETFRRMWKWLQEPEFQRMSALRLAACKRKEQEQHKERNMAPKKQRLVFTDLQRRTLIAIFKENKRPSKEMQLTISQQLGLELNTVSNFFMNARRRCVDRWHEEHHHGHVASPSQPGTSATTFSKA</sequence>
<dbReference type="GeneID" id="113079264"/>
<dbReference type="Proteomes" id="UP000515129">
    <property type="component" value="Unplaced"/>
</dbReference>
<feature type="region of interest" description="Disordered" evidence="11">
    <location>
        <begin position="1"/>
        <end position="44"/>
    </location>
</feature>
<dbReference type="SUPFAM" id="SSF46689">
    <property type="entry name" value="Homeodomain-like"/>
    <property type="match status" value="1"/>
</dbReference>
<dbReference type="GO" id="GO:0000981">
    <property type="term" value="F:DNA-binding transcription factor activity, RNA polymerase II-specific"/>
    <property type="evidence" value="ECO:0007669"/>
    <property type="project" value="TreeGrafter"/>
</dbReference>
<dbReference type="InterPro" id="IPR010982">
    <property type="entry name" value="Lambda_DNA-bd_dom_sf"/>
</dbReference>
<dbReference type="KEGG" id="caua:113079264"/>
<keyword evidence="7 8" id="KW-0539">Nucleus</keyword>
<feature type="compositionally biased region" description="Polar residues" evidence="11">
    <location>
        <begin position="16"/>
        <end position="44"/>
    </location>
</feature>
<dbReference type="AlphaFoldDB" id="A0A6P6NGI5"/>
<keyword evidence="3 10" id="KW-0805">Transcription regulation</keyword>
<evidence type="ECO:0000256" key="6">
    <source>
        <dbReference type="ARBA" id="ARBA00023163"/>
    </source>
</evidence>
<protein>
    <recommendedName>
        <fullName evidence="10">One cut domain family member</fullName>
    </recommendedName>
</protein>
<dbReference type="RefSeq" id="XP_026107271.1">
    <property type="nucleotide sequence ID" value="XM_026251486.1"/>
</dbReference>
<dbReference type="FunFam" id="1.10.260.40:FF:000005">
    <property type="entry name" value="One cut domain family member"/>
    <property type="match status" value="1"/>
</dbReference>
<keyword evidence="6 10" id="KW-0804">Transcription</keyword>
<dbReference type="FunFam" id="1.10.10.60:FF:000054">
    <property type="entry name" value="One cut domain family member"/>
    <property type="match status" value="1"/>
</dbReference>
<accession>A0A6P6NGI5</accession>
<evidence type="ECO:0000313" key="14">
    <source>
        <dbReference type="Proteomes" id="UP000515129"/>
    </source>
</evidence>
<dbReference type="SUPFAM" id="SSF47413">
    <property type="entry name" value="lambda repressor-like DNA-binding domains"/>
    <property type="match status" value="1"/>
</dbReference>
<feature type="region of interest" description="Disordered" evidence="11">
    <location>
        <begin position="433"/>
        <end position="453"/>
    </location>
</feature>
<dbReference type="InterPro" id="IPR009057">
    <property type="entry name" value="Homeodomain-like_sf"/>
</dbReference>
<name>A0A6P6NGI5_CARAU</name>
<dbReference type="PANTHER" id="PTHR14057:SF34">
    <property type="entry name" value="ONE CUT DOMAIN FAMILY MEMBER 3"/>
    <property type="match status" value="1"/>
</dbReference>
<feature type="DNA-binding region" description="Homeobox" evidence="8">
    <location>
        <begin position="369"/>
        <end position="428"/>
    </location>
</feature>
<dbReference type="CDD" id="cd00086">
    <property type="entry name" value="homeodomain"/>
    <property type="match status" value="1"/>
</dbReference>
<evidence type="ECO:0000259" key="13">
    <source>
        <dbReference type="PROSITE" id="PS51042"/>
    </source>
</evidence>
<dbReference type="PANTHER" id="PTHR14057">
    <property type="entry name" value="TRANSCRIPTION FACTOR ONECUT"/>
    <property type="match status" value="1"/>
</dbReference>
<evidence type="ECO:0000256" key="3">
    <source>
        <dbReference type="ARBA" id="ARBA00023015"/>
    </source>
</evidence>
<dbReference type="GeneTree" id="ENSGT00950000183103"/>
<gene>
    <name evidence="15" type="primary">LOC113079264</name>
    <name evidence="16" type="synonym">LOC113099331</name>
</gene>
<evidence type="ECO:0000313" key="16">
    <source>
        <dbReference type="RefSeq" id="XP_026120132.1"/>
    </source>
</evidence>
<dbReference type="InterPro" id="IPR051649">
    <property type="entry name" value="CUT_Homeobox"/>
</dbReference>
<evidence type="ECO:0000256" key="1">
    <source>
        <dbReference type="ARBA" id="ARBA00004123"/>
    </source>
</evidence>
<keyword evidence="14" id="KW-1185">Reference proteome</keyword>
<reference evidence="15 16" key="1">
    <citation type="submission" date="2025-04" db="UniProtKB">
        <authorList>
            <consortium name="RefSeq"/>
        </authorList>
    </citation>
    <scope>IDENTIFICATION</scope>
    <source>
        <strain evidence="15 16">Wakin</strain>
        <tissue evidence="15 16">Muscle</tissue>
    </source>
</reference>
<feature type="compositionally biased region" description="Polar residues" evidence="11">
    <location>
        <begin position="439"/>
        <end position="453"/>
    </location>
</feature>
<dbReference type="SMART" id="SM00389">
    <property type="entry name" value="HOX"/>
    <property type="match status" value="1"/>
</dbReference>
<evidence type="ECO:0000256" key="8">
    <source>
        <dbReference type="PROSITE-ProRule" id="PRU00108"/>
    </source>
</evidence>
<dbReference type="GO" id="GO:0000978">
    <property type="term" value="F:RNA polymerase II cis-regulatory region sequence-specific DNA binding"/>
    <property type="evidence" value="ECO:0007669"/>
    <property type="project" value="TreeGrafter"/>
</dbReference>
<dbReference type="Pfam" id="PF02376">
    <property type="entry name" value="CUT"/>
    <property type="match status" value="1"/>
</dbReference>
<dbReference type="InterPro" id="IPR001356">
    <property type="entry name" value="HD"/>
</dbReference>
<evidence type="ECO:0000256" key="4">
    <source>
        <dbReference type="ARBA" id="ARBA00023125"/>
    </source>
</evidence>
<evidence type="ECO:0000313" key="15">
    <source>
        <dbReference type="RefSeq" id="XP_026107271.1"/>
    </source>
</evidence>
<dbReference type="PROSITE" id="PS51042">
    <property type="entry name" value="CUT"/>
    <property type="match status" value="1"/>
</dbReference>
<dbReference type="InterPro" id="IPR003350">
    <property type="entry name" value="CUT_dom"/>
</dbReference>
<evidence type="ECO:0000256" key="11">
    <source>
        <dbReference type="SAM" id="MobiDB-lite"/>
    </source>
</evidence>
<feature type="compositionally biased region" description="Gly residues" evidence="11">
    <location>
        <begin position="261"/>
        <end position="271"/>
    </location>
</feature>
<dbReference type="RefSeq" id="XP_026120132.1">
    <property type="nucleotide sequence ID" value="XM_026264347.1"/>
</dbReference>
<dbReference type="Gene3D" id="1.10.260.40">
    <property type="entry name" value="lambda repressor-like DNA-binding domains"/>
    <property type="match status" value="1"/>
</dbReference>
<dbReference type="Pfam" id="PF00046">
    <property type="entry name" value="Homeodomain"/>
    <property type="match status" value="1"/>
</dbReference>
<comment type="similarity">
    <text evidence="2 10">Belongs to the CUT homeobox family.</text>
</comment>
<evidence type="ECO:0000256" key="2">
    <source>
        <dbReference type="ARBA" id="ARBA00008190"/>
    </source>
</evidence>
<dbReference type="SMART" id="SM01109">
    <property type="entry name" value="CUT"/>
    <property type="match status" value="1"/>
</dbReference>
<evidence type="ECO:0000259" key="12">
    <source>
        <dbReference type="PROSITE" id="PS50071"/>
    </source>
</evidence>
<dbReference type="OrthoDB" id="10068888at2759"/>
<dbReference type="Gene3D" id="1.10.10.60">
    <property type="entry name" value="Homeodomain-like"/>
    <property type="match status" value="1"/>
</dbReference>
<evidence type="ECO:0000256" key="7">
    <source>
        <dbReference type="ARBA" id="ARBA00023242"/>
    </source>
</evidence>
<comment type="subcellular location">
    <subcellularLocation>
        <location evidence="1 8 9">Nucleus</location>
    </subcellularLocation>
</comment>
<dbReference type="GO" id="GO:0005634">
    <property type="term" value="C:nucleus"/>
    <property type="evidence" value="ECO:0007669"/>
    <property type="project" value="UniProtKB-SubCell"/>
</dbReference>